<proteinExistence type="predicted"/>
<dbReference type="GO" id="GO:0004497">
    <property type="term" value="F:monooxygenase activity"/>
    <property type="evidence" value="ECO:0007669"/>
    <property type="project" value="UniProtKB-KW"/>
</dbReference>
<protein>
    <submittedName>
        <fullName evidence="2">Antibiotic biosynthesis monooxygenase</fullName>
    </submittedName>
</protein>
<gene>
    <name evidence="2" type="ORF">CJ199_13775</name>
</gene>
<keyword evidence="2" id="KW-0560">Oxidoreductase</keyword>
<sequence>DDEAAGAHVNSDHFKKMQQDFPPHLKETPLIVSRKVEGND</sequence>
<feature type="region of interest" description="Disordered" evidence="1">
    <location>
        <begin position="1"/>
        <end position="40"/>
    </location>
</feature>
<dbReference type="AlphaFoldDB" id="A0A2N6VJ46"/>
<feature type="compositionally biased region" description="Basic and acidic residues" evidence="1">
    <location>
        <begin position="10"/>
        <end position="27"/>
    </location>
</feature>
<comment type="caution">
    <text evidence="2">The sequence shown here is derived from an EMBL/GenBank/DDBJ whole genome shotgun (WGS) entry which is preliminary data.</text>
</comment>
<dbReference type="Proteomes" id="UP000235598">
    <property type="component" value="Unassembled WGS sequence"/>
</dbReference>
<keyword evidence="2" id="KW-0503">Monooxygenase</keyword>
<feature type="non-terminal residue" evidence="2">
    <location>
        <position position="40"/>
    </location>
</feature>
<organism evidence="2 3">
    <name type="scientific">Brevibacterium paucivorans</name>
    <dbReference type="NCBI Taxonomy" id="170994"/>
    <lineage>
        <taxon>Bacteria</taxon>
        <taxon>Bacillati</taxon>
        <taxon>Actinomycetota</taxon>
        <taxon>Actinomycetes</taxon>
        <taxon>Micrococcales</taxon>
        <taxon>Brevibacteriaceae</taxon>
        <taxon>Brevibacterium</taxon>
    </lineage>
</organism>
<accession>A0A2N6VJ46</accession>
<evidence type="ECO:0000256" key="1">
    <source>
        <dbReference type="SAM" id="MobiDB-lite"/>
    </source>
</evidence>
<name>A0A2N6VJ46_9MICO</name>
<evidence type="ECO:0000313" key="3">
    <source>
        <dbReference type="Proteomes" id="UP000235598"/>
    </source>
</evidence>
<feature type="non-terminal residue" evidence="2">
    <location>
        <position position="1"/>
    </location>
</feature>
<dbReference type="EMBL" id="PNHK01000327">
    <property type="protein sequence ID" value="PMD04146.1"/>
    <property type="molecule type" value="Genomic_DNA"/>
</dbReference>
<reference evidence="2 3" key="1">
    <citation type="submission" date="2017-09" db="EMBL/GenBank/DDBJ databases">
        <title>Bacterial strain isolated from the female urinary microbiota.</title>
        <authorList>
            <person name="Thomas-White K."/>
            <person name="Kumar N."/>
            <person name="Forster S."/>
            <person name="Putonti C."/>
            <person name="Lawley T."/>
            <person name="Wolfe A.J."/>
        </authorList>
    </citation>
    <scope>NUCLEOTIDE SEQUENCE [LARGE SCALE GENOMIC DNA]</scope>
    <source>
        <strain evidence="2 3">UMB1301</strain>
    </source>
</reference>
<evidence type="ECO:0000313" key="2">
    <source>
        <dbReference type="EMBL" id="PMD04146.1"/>
    </source>
</evidence>